<evidence type="ECO:0000313" key="3">
    <source>
        <dbReference type="Proteomes" id="UP000434172"/>
    </source>
</evidence>
<feature type="region of interest" description="Disordered" evidence="1">
    <location>
        <begin position="14"/>
        <end position="74"/>
    </location>
</feature>
<gene>
    <name evidence="2" type="ORF">GQ607_000043</name>
</gene>
<reference evidence="2 3" key="1">
    <citation type="submission" date="2019-12" db="EMBL/GenBank/DDBJ databases">
        <title>A genome sequence resource for the geographically widespread anthracnose pathogen Colletotrichum asianum.</title>
        <authorList>
            <person name="Meng Y."/>
        </authorList>
    </citation>
    <scope>NUCLEOTIDE SEQUENCE [LARGE SCALE GENOMIC DNA]</scope>
    <source>
        <strain evidence="2 3">ICMP 18580</strain>
    </source>
</reference>
<feature type="region of interest" description="Disordered" evidence="1">
    <location>
        <begin position="120"/>
        <end position="144"/>
    </location>
</feature>
<organism evidence="2 3">
    <name type="scientific">Colletotrichum asianum</name>
    <dbReference type="NCBI Taxonomy" id="702518"/>
    <lineage>
        <taxon>Eukaryota</taxon>
        <taxon>Fungi</taxon>
        <taxon>Dikarya</taxon>
        <taxon>Ascomycota</taxon>
        <taxon>Pezizomycotina</taxon>
        <taxon>Sordariomycetes</taxon>
        <taxon>Hypocreomycetidae</taxon>
        <taxon>Glomerellales</taxon>
        <taxon>Glomerellaceae</taxon>
        <taxon>Colletotrichum</taxon>
        <taxon>Colletotrichum gloeosporioides species complex</taxon>
    </lineage>
</organism>
<dbReference type="Proteomes" id="UP000434172">
    <property type="component" value="Unassembled WGS sequence"/>
</dbReference>
<evidence type="ECO:0000313" key="2">
    <source>
        <dbReference type="EMBL" id="KAF0332027.1"/>
    </source>
</evidence>
<comment type="caution">
    <text evidence="2">The sequence shown here is derived from an EMBL/GenBank/DDBJ whole genome shotgun (WGS) entry which is preliminary data.</text>
</comment>
<feature type="non-terminal residue" evidence="2">
    <location>
        <position position="1"/>
    </location>
</feature>
<evidence type="ECO:0000256" key="1">
    <source>
        <dbReference type="SAM" id="MobiDB-lite"/>
    </source>
</evidence>
<dbReference type="OrthoDB" id="10601715at2759"/>
<accession>A0A8H3WVB5</accession>
<keyword evidence="3" id="KW-1185">Reference proteome</keyword>
<proteinExistence type="predicted"/>
<name>A0A8H3WVB5_9PEZI</name>
<protein>
    <submittedName>
        <fullName evidence="2">Uncharacterized protein</fullName>
    </submittedName>
</protein>
<feature type="compositionally biased region" description="Polar residues" evidence="1">
    <location>
        <begin position="64"/>
        <end position="74"/>
    </location>
</feature>
<dbReference type="AlphaFoldDB" id="A0A8H3WVB5"/>
<dbReference type="EMBL" id="WOWK01000001">
    <property type="protein sequence ID" value="KAF0332027.1"/>
    <property type="molecule type" value="Genomic_DNA"/>
</dbReference>
<sequence>VSEYLGQRQLQKCINHRITPATPPPTLRSDRRAQRGTATQRNEHDSATPITSHPSSLFCPQPPSISYSKCPSPGSQVTRLTGYRERAHHRRQGLVSVADEGIWTPSRWLMDGARQSDELSALHVRSGSSQAAPNLDRVHGRRER</sequence>